<protein>
    <submittedName>
        <fullName evidence="1">Uncharacterized protein</fullName>
    </submittedName>
</protein>
<reference evidence="1" key="1">
    <citation type="submission" date="2019-06" db="EMBL/GenBank/DDBJ databases">
        <authorList>
            <person name="Zheng W."/>
        </authorList>
    </citation>
    <scope>NUCLEOTIDE SEQUENCE</scope>
    <source>
        <strain evidence="1">QDHG01</strain>
    </source>
</reference>
<gene>
    <name evidence="1" type="ORF">FGO68_gene5118</name>
</gene>
<evidence type="ECO:0000313" key="1">
    <source>
        <dbReference type="EMBL" id="TNV73117.1"/>
    </source>
</evidence>
<dbReference type="Proteomes" id="UP000785679">
    <property type="component" value="Unassembled WGS sequence"/>
</dbReference>
<name>A0A8J8NDD6_HALGN</name>
<evidence type="ECO:0000313" key="2">
    <source>
        <dbReference type="Proteomes" id="UP000785679"/>
    </source>
</evidence>
<keyword evidence="2" id="KW-1185">Reference proteome</keyword>
<dbReference type="AlphaFoldDB" id="A0A8J8NDD6"/>
<proteinExistence type="predicted"/>
<sequence length="85" mass="9568">MNSINLNSFMQSIAYSVTFCTTSLSVSFNVGCTEYSFIAVNFFNGISISIRSSPIPSQLGKGIVSCVRLGKVLIFWQRFWYEYIS</sequence>
<dbReference type="EMBL" id="RRYP01019850">
    <property type="protein sequence ID" value="TNV73117.1"/>
    <property type="molecule type" value="Genomic_DNA"/>
</dbReference>
<accession>A0A8J8NDD6</accession>
<organism evidence="1 2">
    <name type="scientific">Halteria grandinella</name>
    <dbReference type="NCBI Taxonomy" id="5974"/>
    <lineage>
        <taxon>Eukaryota</taxon>
        <taxon>Sar</taxon>
        <taxon>Alveolata</taxon>
        <taxon>Ciliophora</taxon>
        <taxon>Intramacronucleata</taxon>
        <taxon>Spirotrichea</taxon>
        <taxon>Stichotrichia</taxon>
        <taxon>Sporadotrichida</taxon>
        <taxon>Halteriidae</taxon>
        <taxon>Halteria</taxon>
    </lineage>
</organism>
<comment type="caution">
    <text evidence="1">The sequence shown here is derived from an EMBL/GenBank/DDBJ whole genome shotgun (WGS) entry which is preliminary data.</text>
</comment>